<dbReference type="PROSITE" id="PS51155">
    <property type="entry name" value="CHIT_BIND_RR_2"/>
    <property type="match status" value="1"/>
</dbReference>
<dbReference type="InterPro" id="IPR051217">
    <property type="entry name" value="Insect_Cuticle_Struc_Prot"/>
</dbReference>
<dbReference type="HOGENOM" id="CLU_075165_6_2_1"/>
<dbReference type="STRING" id="36166.T1H5W6"/>
<dbReference type="EnsemblMetazoa" id="MESCA012099-RA">
    <property type="protein sequence ID" value="MESCA012099-PA"/>
    <property type="gene ID" value="MESCA012099"/>
</dbReference>
<dbReference type="PROSITE" id="PS00233">
    <property type="entry name" value="CHIT_BIND_RR_1"/>
    <property type="match status" value="1"/>
</dbReference>
<dbReference type="PRINTS" id="PR00947">
    <property type="entry name" value="CUTICLE"/>
</dbReference>
<dbReference type="Proteomes" id="UP000015102">
    <property type="component" value="Unassembled WGS sequence"/>
</dbReference>
<sequence length="68" mass="7799">QYASKYAFGYRVRDFHTGNDFGHKQNLDKDGVTRGQYHILLPDGRVQNVKYHADETGFHADVSFESGH</sequence>
<dbReference type="GO" id="GO:0042302">
    <property type="term" value="F:structural constituent of cuticle"/>
    <property type="evidence" value="ECO:0007669"/>
    <property type="project" value="UniProtKB-UniRule"/>
</dbReference>
<dbReference type="Pfam" id="PF00379">
    <property type="entry name" value="Chitin_bind_4"/>
    <property type="match status" value="1"/>
</dbReference>
<evidence type="ECO:0000256" key="1">
    <source>
        <dbReference type="ARBA" id="ARBA00022460"/>
    </source>
</evidence>
<accession>T1H5W6</accession>
<keyword evidence="4" id="KW-1185">Reference proteome</keyword>
<name>T1H5W6_MEGSC</name>
<evidence type="ECO:0000313" key="4">
    <source>
        <dbReference type="Proteomes" id="UP000015102"/>
    </source>
</evidence>
<dbReference type="InterPro" id="IPR000618">
    <property type="entry name" value="Insect_cuticle"/>
</dbReference>
<reference evidence="4" key="1">
    <citation type="submission" date="2013-02" db="EMBL/GenBank/DDBJ databases">
        <authorList>
            <person name="Hughes D."/>
        </authorList>
    </citation>
    <scope>NUCLEOTIDE SEQUENCE</scope>
    <source>
        <strain>Durham</strain>
        <strain evidence="4">NC isolate 2 -- Noor lab</strain>
    </source>
</reference>
<dbReference type="InterPro" id="IPR031311">
    <property type="entry name" value="CHIT_BIND_RR_consensus"/>
</dbReference>
<dbReference type="OMA" id="HEYASKY"/>
<dbReference type="AlphaFoldDB" id="T1H5W6"/>
<proteinExistence type="predicted"/>
<dbReference type="PANTHER" id="PTHR12236">
    <property type="entry name" value="STRUCTURAL CONTITUENT OF CUTICLE"/>
    <property type="match status" value="1"/>
</dbReference>
<dbReference type="GO" id="GO:0005615">
    <property type="term" value="C:extracellular space"/>
    <property type="evidence" value="ECO:0007669"/>
    <property type="project" value="TreeGrafter"/>
</dbReference>
<organism evidence="3 4">
    <name type="scientific">Megaselia scalaris</name>
    <name type="common">Humpbacked fly</name>
    <name type="synonym">Phora scalaris</name>
    <dbReference type="NCBI Taxonomy" id="36166"/>
    <lineage>
        <taxon>Eukaryota</taxon>
        <taxon>Metazoa</taxon>
        <taxon>Ecdysozoa</taxon>
        <taxon>Arthropoda</taxon>
        <taxon>Hexapoda</taxon>
        <taxon>Insecta</taxon>
        <taxon>Pterygota</taxon>
        <taxon>Neoptera</taxon>
        <taxon>Endopterygota</taxon>
        <taxon>Diptera</taxon>
        <taxon>Brachycera</taxon>
        <taxon>Muscomorpha</taxon>
        <taxon>Platypezoidea</taxon>
        <taxon>Phoridae</taxon>
        <taxon>Megaseliini</taxon>
        <taxon>Megaselia</taxon>
    </lineage>
</organism>
<dbReference type="GO" id="GO:0031012">
    <property type="term" value="C:extracellular matrix"/>
    <property type="evidence" value="ECO:0007669"/>
    <property type="project" value="TreeGrafter"/>
</dbReference>
<evidence type="ECO:0000313" key="3">
    <source>
        <dbReference type="EnsemblMetazoa" id="MESCA012099-PA"/>
    </source>
</evidence>
<keyword evidence="1 2" id="KW-0193">Cuticle</keyword>
<dbReference type="PANTHER" id="PTHR12236:SF86">
    <property type="entry name" value="CCP84AC-RELATED"/>
    <property type="match status" value="1"/>
</dbReference>
<protein>
    <submittedName>
        <fullName evidence="3">Uncharacterized protein</fullName>
    </submittedName>
</protein>
<reference evidence="3" key="2">
    <citation type="submission" date="2015-06" db="UniProtKB">
        <authorList>
            <consortium name="EnsemblMetazoa"/>
        </authorList>
    </citation>
    <scope>IDENTIFICATION</scope>
</reference>
<evidence type="ECO:0000256" key="2">
    <source>
        <dbReference type="PROSITE-ProRule" id="PRU00497"/>
    </source>
</evidence>